<dbReference type="AlphaFoldDB" id="A0A110B2U6"/>
<dbReference type="KEGG" id="mgot:MgSA37_02739"/>
<sequence length="163" mass="19012">MLVSEGVLKWTLRFYPPLFFQRIWITRFYKGFRGVEVKIGRSILNKNYHKSIFGGTIYAAADPFHPLLFNNIMSLKGYNVRAWTRSSAIRYHKPAHSNLHFKITISDREIAVCEHELKLNGRFRKSYLTEIFDKDNKLCASVINEIYMRDLNHPGNKGAADQT</sequence>
<dbReference type="Pfam" id="PF14539">
    <property type="entry name" value="DUF4442"/>
    <property type="match status" value="1"/>
</dbReference>
<proteinExistence type="predicted"/>
<protein>
    <submittedName>
        <fullName evidence="1">Uncharacterized protein</fullName>
    </submittedName>
</protein>
<evidence type="ECO:0000313" key="2">
    <source>
        <dbReference type="Proteomes" id="UP000218263"/>
    </source>
</evidence>
<dbReference type="EMBL" id="AP017313">
    <property type="protein sequence ID" value="BAU54563.1"/>
    <property type="molecule type" value="Genomic_DNA"/>
</dbReference>
<keyword evidence="2" id="KW-1185">Reference proteome</keyword>
<dbReference type="Proteomes" id="UP000218263">
    <property type="component" value="Chromosome"/>
</dbReference>
<dbReference type="RefSeq" id="WP_096352550.1">
    <property type="nucleotide sequence ID" value="NZ_AP017313.1"/>
</dbReference>
<dbReference type="Gene3D" id="3.10.129.10">
    <property type="entry name" value="Hotdog Thioesterase"/>
    <property type="match status" value="1"/>
</dbReference>
<dbReference type="InterPro" id="IPR029069">
    <property type="entry name" value="HotDog_dom_sf"/>
</dbReference>
<gene>
    <name evidence="1" type="ORF">MgSA37_02739</name>
</gene>
<dbReference type="OrthoDB" id="9814774at2"/>
<accession>A0A110B2U6</accession>
<dbReference type="InterPro" id="IPR027961">
    <property type="entry name" value="DUF4442"/>
</dbReference>
<organism evidence="1 2">
    <name type="scientific">Mucilaginibacter gotjawali</name>
    <dbReference type="NCBI Taxonomy" id="1550579"/>
    <lineage>
        <taxon>Bacteria</taxon>
        <taxon>Pseudomonadati</taxon>
        <taxon>Bacteroidota</taxon>
        <taxon>Sphingobacteriia</taxon>
        <taxon>Sphingobacteriales</taxon>
        <taxon>Sphingobacteriaceae</taxon>
        <taxon>Mucilaginibacter</taxon>
    </lineage>
</organism>
<reference evidence="1 2" key="1">
    <citation type="submission" date="2015-12" db="EMBL/GenBank/DDBJ databases">
        <title>Genome sequence of Mucilaginibacter gotjawali.</title>
        <authorList>
            <person name="Lee J.S."/>
            <person name="Lee K.C."/>
            <person name="Kim K.K."/>
            <person name="Lee B.W."/>
        </authorList>
    </citation>
    <scope>NUCLEOTIDE SEQUENCE [LARGE SCALE GENOMIC DNA]</scope>
    <source>
        <strain evidence="1 2">SA3-7</strain>
    </source>
</reference>
<name>A0A110B2U6_9SPHI</name>
<evidence type="ECO:0000313" key="1">
    <source>
        <dbReference type="EMBL" id="BAU54563.1"/>
    </source>
</evidence>
<dbReference type="SUPFAM" id="SSF54637">
    <property type="entry name" value="Thioesterase/thiol ester dehydrase-isomerase"/>
    <property type="match status" value="1"/>
</dbReference>